<dbReference type="EMBL" id="VLLI01000002">
    <property type="protein sequence ID" value="TWJ03192.1"/>
    <property type="molecule type" value="Genomic_DNA"/>
</dbReference>
<organism evidence="3 4">
    <name type="scientific">Mucilaginibacter frigoritolerans</name>
    <dbReference type="NCBI Taxonomy" id="652788"/>
    <lineage>
        <taxon>Bacteria</taxon>
        <taxon>Pseudomonadati</taxon>
        <taxon>Bacteroidota</taxon>
        <taxon>Sphingobacteriia</taxon>
        <taxon>Sphingobacteriales</taxon>
        <taxon>Sphingobacteriaceae</taxon>
        <taxon>Mucilaginibacter</taxon>
    </lineage>
</organism>
<feature type="domain" description="Xylose isomerase-like TIM barrel" evidence="2">
    <location>
        <begin position="143"/>
        <end position="295"/>
    </location>
</feature>
<dbReference type="OrthoDB" id="9798407at2"/>
<keyword evidence="1" id="KW-0732">Signal</keyword>
<dbReference type="Proteomes" id="UP000317010">
    <property type="component" value="Unassembled WGS sequence"/>
</dbReference>
<dbReference type="PANTHER" id="PTHR12110:SF41">
    <property type="entry name" value="INOSOSE DEHYDRATASE"/>
    <property type="match status" value="1"/>
</dbReference>
<protein>
    <submittedName>
        <fullName evidence="3">Sugar phosphate isomerase/epimerase</fullName>
    </submittedName>
</protein>
<dbReference type="InterPro" id="IPR036237">
    <property type="entry name" value="Xyl_isomerase-like_sf"/>
</dbReference>
<dbReference type="SUPFAM" id="SSF51658">
    <property type="entry name" value="Xylose isomerase-like"/>
    <property type="match status" value="1"/>
</dbReference>
<accession>A0A562UBN8</accession>
<dbReference type="InterPro" id="IPR013022">
    <property type="entry name" value="Xyl_isomerase-like_TIM-brl"/>
</dbReference>
<feature type="chain" id="PRO_5022190143" evidence="1">
    <location>
        <begin position="27"/>
        <end position="319"/>
    </location>
</feature>
<gene>
    <name evidence="3" type="ORF">JN11_00729</name>
</gene>
<proteinExistence type="predicted"/>
<dbReference type="Gene3D" id="3.20.20.150">
    <property type="entry name" value="Divalent-metal-dependent TIM barrel enzymes"/>
    <property type="match status" value="1"/>
</dbReference>
<dbReference type="RefSeq" id="WP_144909720.1">
    <property type="nucleotide sequence ID" value="NZ_VLLI01000002.1"/>
</dbReference>
<reference evidence="3 4" key="1">
    <citation type="submission" date="2019-07" db="EMBL/GenBank/DDBJ databases">
        <title>Genomic Encyclopedia of Archaeal and Bacterial Type Strains, Phase II (KMG-II): from individual species to whole genera.</title>
        <authorList>
            <person name="Goeker M."/>
        </authorList>
    </citation>
    <scope>NUCLEOTIDE SEQUENCE [LARGE SCALE GENOMIC DNA]</scope>
    <source>
        <strain evidence="3 4">ATCC BAA-1854</strain>
    </source>
</reference>
<evidence type="ECO:0000313" key="3">
    <source>
        <dbReference type="EMBL" id="TWJ03192.1"/>
    </source>
</evidence>
<dbReference type="AlphaFoldDB" id="A0A562UBN8"/>
<evidence type="ECO:0000259" key="2">
    <source>
        <dbReference type="Pfam" id="PF01261"/>
    </source>
</evidence>
<keyword evidence="3" id="KW-0413">Isomerase</keyword>
<dbReference type="PANTHER" id="PTHR12110">
    <property type="entry name" value="HYDROXYPYRUVATE ISOMERASE"/>
    <property type="match status" value="1"/>
</dbReference>
<dbReference type="Pfam" id="PF01261">
    <property type="entry name" value="AP_endonuc_2"/>
    <property type="match status" value="1"/>
</dbReference>
<comment type="caution">
    <text evidence="3">The sequence shown here is derived from an EMBL/GenBank/DDBJ whole genome shotgun (WGS) entry which is preliminary data.</text>
</comment>
<sequence length="319" mass="34833">MNRNTFLKQTGMLAAAGLLYPALSRAAGIIMPKTSDAIGLQLYTVGSLMDADTKGTLQKLAAIGYKNLESASGSKGLYYGYKPKEFASMVKDMGMTWRSGHVGGVPFTLPMLMKLATTAKDSAQIQKYAPMIARMPKGANLQDNAQQLADEAAEGGLEYLVCAAIPTKTMDDVKIAVDVFGKAGEACKKAGVQFAFHNHSFEFVPINGVLPYDYIMANTDKDLVKSEVDLGWATVAGQNPVEIFKKYHGRIPLWHAKDMDKITKEPTEIGSGYVDFKPIFDARHLSGMKYFFIEQDAEGAPTTMENVTNDYNNLKKVLA</sequence>
<dbReference type="InterPro" id="IPR050312">
    <property type="entry name" value="IolE/XylAMocC-like"/>
</dbReference>
<evidence type="ECO:0000313" key="4">
    <source>
        <dbReference type="Proteomes" id="UP000317010"/>
    </source>
</evidence>
<feature type="signal peptide" evidence="1">
    <location>
        <begin position="1"/>
        <end position="26"/>
    </location>
</feature>
<keyword evidence="4" id="KW-1185">Reference proteome</keyword>
<name>A0A562UBN8_9SPHI</name>
<evidence type="ECO:0000256" key="1">
    <source>
        <dbReference type="SAM" id="SignalP"/>
    </source>
</evidence>
<dbReference type="GO" id="GO:0016853">
    <property type="term" value="F:isomerase activity"/>
    <property type="evidence" value="ECO:0007669"/>
    <property type="project" value="UniProtKB-KW"/>
</dbReference>